<keyword evidence="1" id="KW-0732">Signal</keyword>
<dbReference type="AlphaFoldDB" id="A0AAW5ZP02"/>
<evidence type="ECO:0000259" key="2">
    <source>
        <dbReference type="Pfam" id="PF07007"/>
    </source>
</evidence>
<feature type="chain" id="PRO_5043577272" evidence="1">
    <location>
        <begin position="21"/>
        <end position="154"/>
    </location>
</feature>
<dbReference type="InterPro" id="IPR009739">
    <property type="entry name" value="LprI-like_N"/>
</dbReference>
<reference evidence="3" key="1">
    <citation type="submission" date="2021-09" db="EMBL/GenBank/DDBJ databases">
        <title>Genomic analysis of Ralstonia spp.</title>
        <authorList>
            <person name="Aburjaile F."/>
            <person name="Ariute J.C."/>
            <person name="Pais A.K.L."/>
            <person name="Albuquerque G.M.R."/>
            <person name="Silva A.M.F."/>
            <person name="Brenig B."/>
            <person name="Azevedo V."/>
            <person name="Matiuzzi M."/>
            <person name="Ramos R."/>
            <person name="Goes-Neto A."/>
            <person name="Soares S."/>
            <person name="Iseppon A.M.B."/>
            <person name="Souza E."/>
            <person name="Gama M."/>
        </authorList>
    </citation>
    <scope>NUCLEOTIDE SEQUENCE</scope>
    <source>
        <strain evidence="3">CCRMRs91</strain>
    </source>
</reference>
<evidence type="ECO:0000256" key="1">
    <source>
        <dbReference type="SAM" id="SignalP"/>
    </source>
</evidence>
<dbReference type="Gene3D" id="1.20.1270.180">
    <property type="match status" value="1"/>
</dbReference>
<organism evidence="3 4">
    <name type="scientific">Ralstonia solanacearum</name>
    <name type="common">Pseudomonas solanacearum</name>
    <dbReference type="NCBI Taxonomy" id="305"/>
    <lineage>
        <taxon>Bacteria</taxon>
        <taxon>Pseudomonadati</taxon>
        <taxon>Pseudomonadota</taxon>
        <taxon>Betaproteobacteria</taxon>
        <taxon>Burkholderiales</taxon>
        <taxon>Burkholderiaceae</taxon>
        <taxon>Ralstonia</taxon>
        <taxon>Ralstonia solanacearum species complex</taxon>
    </lineage>
</organism>
<dbReference type="Proteomes" id="UP001144050">
    <property type="component" value="Unassembled WGS sequence"/>
</dbReference>
<name>A0AAW5ZP02_RALSL</name>
<evidence type="ECO:0000313" key="4">
    <source>
        <dbReference type="Proteomes" id="UP001144050"/>
    </source>
</evidence>
<proteinExistence type="predicted"/>
<dbReference type="EMBL" id="JAIVFG010000016">
    <property type="protein sequence ID" value="MDB0571429.1"/>
    <property type="molecule type" value="Genomic_DNA"/>
</dbReference>
<feature type="domain" description="Lysozyme inhibitor LprI-like N-terminal" evidence="2">
    <location>
        <begin position="59"/>
        <end position="146"/>
    </location>
</feature>
<dbReference type="RefSeq" id="WP_271656593.1">
    <property type="nucleotide sequence ID" value="NZ_JAIVFG010000016.1"/>
</dbReference>
<comment type="caution">
    <text evidence="3">The sequence shown here is derived from an EMBL/GenBank/DDBJ whole genome shotgun (WGS) entry which is preliminary data.</text>
</comment>
<feature type="signal peptide" evidence="1">
    <location>
        <begin position="1"/>
        <end position="20"/>
    </location>
</feature>
<sequence length="154" mass="17159">MRRKLKLLIPLLMCASLTYAADRASCAREESTDRIVACIEAGTYDPCDWGGGPHSFSAAQCGRVSLEIADRTLRATIQRVAQRLRQGSRVATLADFERTQQQWATFRKNYCRFVAGLDPDGSAGNWQVLTSDACEVRLIKARNAELEILIDADY</sequence>
<gene>
    <name evidence="3" type="ORF">LBW59_11680</name>
</gene>
<protein>
    <submittedName>
        <fullName evidence="3">Lysozyme inhibitor LprI family protein</fullName>
    </submittedName>
</protein>
<evidence type="ECO:0000313" key="3">
    <source>
        <dbReference type="EMBL" id="MDB0571429.1"/>
    </source>
</evidence>
<accession>A0AAW5ZP02</accession>
<dbReference type="Pfam" id="PF07007">
    <property type="entry name" value="LprI"/>
    <property type="match status" value="1"/>
</dbReference>